<feature type="domain" description="N-acetyltransferase" evidence="2">
    <location>
        <begin position="92"/>
        <end position="235"/>
    </location>
</feature>
<accession>A0A2U1F9R8</accession>
<evidence type="ECO:0000256" key="1">
    <source>
        <dbReference type="SAM" id="MobiDB-lite"/>
    </source>
</evidence>
<dbReference type="OrthoDB" id="3692150at2"/>
<dbReference type="AlphaFoldDB" id="A0A2U1F9R8"/>
<proteinExistence type="predicted"/>
<dbReference type="Gene3D" id="3.40.630.30">
    <property type="match status" value="1"/>
</dbReference>
<sequence>MRTSEPARRGAVKSVRDGHARNPPEDHTGGRAEPGGPLGATWCDERVTAAPARASVVDLTPEDLAVRLDEALTVYVRAMGYPAGTVRQRRPMWVEHSRRAGWHAVGAFGPDRSLWGIAYGYPGARGQWWFEEVRRGLLAAGDHGRELAGTVLEDYFELTELHVRPDVQGDGIGEALARRLLTRPTDRHVLLSTPEAEHPTRAWSLYRRLGFRDLLRHHRFTSDPRPFAVLGRELPLDPPHTPVPAPARGGAVPWGRT</sequence>
<comment type="caution">
    <text evidence="3">The sequence shown here is derived from an EMBL/GenBank/DDBJ whole genome shotgun (WGS) entry which is preliminary data.</text>
</comment>
<keyword evidence="4" id="KW-1185">Reference proteome</keyword>
<evidence type="ECO:0000313" key="3">
    <source>
        <dbReference type="EMBL" id="PVZ08932.1"/>
    </source>
</evidence>
<dbReference type="EMBL" id="QEKW01000007">
    <property type="protein sequence ID" value="PVZ08932.1"/>
    <property type="molecule type" value="Genomic_DNA"/>
</dbReference>
<dbReference type="GO" id="GO:0016747">
    <property type="term" value="F:acyltransferase activity, transferring groups other than amino-acyl groups"/>
    <property type="evidence" value="ECO:0007669"/>
    <property type="project" value="InterPro"/>
</dbReference>
<feature type="compositionally biased region" description="Basic and acidic residues" evidence="1">
    <location>
        <begin position="1"/>
        <end position="30"/>
    </location>
</feature>
<evidence type="ECO:0000259" key="2">
    <source>
        <dbReference type="PROSITE" id="PS51186"/>
    </source>
</evidence>
<name>A0A2U1F9R8_9PSEU</name>
<dbReference type="Proteomes" id="UP000245639">
    <property type="component" value="Unassembled WGS sequence"/>
</dbReference>
<dbReference type="InterPro" id="IPR016181">
    <property type="entry name" value="Acyl_CoA_acyltransferase"/>
</dbReference>
<gene>
    <name evidence="3" type="ORF">C8D89_10794</name>
</gene>
<keyword evidence="3" id="KW-0808">Transferase</keyword>
<feature type="compositionally biased region" description="Low complexity" evidence="1">
    <location>
        <begin position="246"/>
        <end position="257"/>
    </location>
</feature>
<dbReference type="PROSITE" id="PS51186">
    <property type="entry name" value="GNAT"/>
    <property type="match status" value="1"/>
</dbReference>
<reference evidence="3 4" key="1">
    <citation type="submission" date="2018-04" db="EMBL/GenBank/DDBJ databases">
        <title>Genomic Encyclopedia of Type Strains, Phase IV (KMG-IV): sequencing the most valuable type-strain genomes for metagenomic binning, comparative biology and taxonomic classification.</title>
        <authorList>
            <person name="Goeker M."/>
        </authorList>
    </citation>
    <scope>NUCLEOTIDE SEQUENCE [LARGE SCALE GENOMIC DNA]</scope>
    <source>
        <strain evidence="3 4">DSM 45771</strain>
    </source>
</reference>
<feature type="region of interest" description="Disordered" evidence="1">
    <location>
        <begin position="238"/>
        <end position="257"/>
    </location>
</feature>
<dbReference type="SUPFAM" id="SSF55729">
    <property type="entry name" value="Acyl-CoA N-acyltransferases (Nat)"/>
    <property type="match status" value="1"/>
</dbReference>
<evidence type="ECO:0000313" key="4">
    <source>
        <dbReference type="Proteomes" id="UP000245639"/>
    </source>
</evidence>
<organism evidence="3 4">
    <name type="scientific">Actinomycetospora cinnamomea</name>
    <dbReference type="NCBI Taxonomy" id="663609"/>
    <lineage>
        <taxon>Bacteria</taxon>
        <taxon>Bacillati</taxon>
        <taxon>Actinomycetota</taxon>
        <taxon>Actinomycetes</taxon>
        <taxon>Pseudonocardiales</taxon>
        <taxon>Pseudonocardiaceae</taxon>
        <taxon>Actinomycetospora</taxon>
    </lineage>
</organism>
<feature type="region of interest" description="Disordered" evidence="1">
    <location>
        <begin position="1"/>
        <end position="39"/>
    </location>
</feature>
<protein>
    <submittedName>
        <fullName evidence="3">Acetyltransferase (GNAT) family protein</fullName>
    </submittedName>
</protein>
<dbReference type="Pfam" id="PF13508">
    <property type="entry name" value="Acetyltransf_7"/>
    <property type="match status" value="1"/>
</dbReference>
<dbReference type="InterPro" id="IPR000182">
    <property type="entry name" value="GNAT_dom"/>
</dbReference>